<dbReference type="EMBL" id="JADKPO010000010">
    <property type="protein sequence ID" value="MBF4767901.1"/>
    <property type="molecule type" value="Genomic_DNA"/>
</dbReference>
<dbReference type="Pfam" id="PF06445">
    <property type="entry name" value="GyrI-like"/>
    <property type="match status" value="1"/>
</dbReference>
<sequence length="162" mass="17418">MSPDVEVVTLQPQPAVAVRVVVPMDQLDVGETFGAAMGRLFPYLDEQGLSPAAAPYARYAEFGPERADVEVGVPIRSTPDGMAPLQPDDELGATELPGGEAASYLHVGPYPELGNAYQAIETWLQANGRSPAGAPWETYEVAPDQVDNDPQRLETRVTWPLS</sequence>
<name>A0A930VNG7_9ACTN</name>
<dbReference type="Proteomes" id="UP000660668">
    <property type="component" value="Unassembled WGS sequence"/>
</dbReference>
<dbReference type="SUPFAM" id="SSF55136">
    <property type="entry name" value="Probable bacterial effector-binding domain"/>
    <property type="match status" value="1"/>
</dbReference>
<dbReference type="SMART" id="SM00871">
    <property type="entry name" value="AraC_E_bind"/>
    <property type="match status" value="1"/>
</dbReference>
<dbReference type="AlphaFoldDB" id="A0A930VNG7"/>
<dbReference type="InterPro" id="IPR010499">
    <property type="entry name" value="AraC_E-bd"/>
</dbReference>
<accession>A0A930VNG7</accession>
<organism evidence="2 3">
    <name type="scientific">Nocardioides agariphilus</name>
    <dbReference type="NCBI Taxonomy" id="433664"/>
    <lineage>
        <taxon>Bacteria</taxon>
        <taxon>Bacillati</taxon>
        <taxon>Actinomycetota</taxon>
        <taxon>Actinomycetes</taxon>
        <taxon>Propionibacteriales</taxon>
        <taxon>Nocardioidaceae</taxon>
        <taxon>Nocardioides</taxon>
    </lineage>
</organism>
<proteinExistence type="predicted"/>
<evidence type="ECO:0000313" key="2">
    <source>
        <dbReference type="EMBL" id="MBF4767901.1"/>
    </source>
</evidence>
<gene>
    <name evidence="2" type="ORF">ISU10_09000</name>
</gene>
<comment type="caution">
    <text evidence="2">The sequence shown here is derived from an EMBL/GenBank/DDBJ whole genome shotgun (WGS) entry which is preliminary data.</text>
</comment>
<dbReference type="Gene3D" id="3.20.80.10">
    <property type="entry name" value="Regulatory factor, effector binding domain"/>
    <property type="match status" value="1"/>
</dbReference>
<evidence type="ECO:0000313" key="3">
    <source>
        <dbReference type="Proteomes" id="UP000660668"/>
    </source>
</evidence>
<dbReference type="InterPro" id="IPR011256">
    <property type="entry name" value="Reg_factor_effector_dom_sf"/>
</dbReference>
<evidence type="ECO:0000259" key="1">
    <source>
        <dbReference type="SMART" id="SM00871"/>
    </source>
</evidence>
<keyword evidence="3" id="KW-1185">Reference proteome</keyword>
<protein>
    <submittedName>
        <fullName evidence="2">GyrI-like domain-containing protein</fullName>
    </submittedName>
</protein>
<reference evidence="2" key="1">
    <citation type="submission" date="2020-11" db="EMBL/GenBank/DDBJ databases">
        <title>Nocardioides cynanchi sp. nov., isolated from soil of rhizosphere of Cynanchum wilfordii.</title>
        <authorList>
            <person name="Lee J.-S."/>
            <person name="Suh M.K."/>
            <person name="Kim J.-S."/>
        </authorList>
    </citation>
    <scope>NUCLEOTIDE SEQUENCE</scope>
    <source>
        <strain evidence="2">KCTC 19276</strain>
    </source>
</reference>
<feature type="domain" description="AraC effector-binding" evidence="1">
    <location>
        <begin position="3"/>
        <end position="162"/>
    </location>
</feature>
<dbReference type="InterPro" id="IPR029442">
    <property type="entry name" value="GyrI-like"/>
</dbReference>
<dbReference type="RefSeq" id="WP_194696055.1">
    <property type="nucleotide sequence ID" value="NZ_JADKPO010000010.1"/>
</dbReference>